<dbReference type="SMART" id="SM00240">
    <property type="entry name" value="FHA"/>
    <property type="match status" value="1"/>
</dbReference>
<dbReference type="CDD" id="cd00060">
    <property type="entry name" value="FHA"/>
    <property type="match status" value="1"/>
</dbReference>
<dbReference type="OrthoDB" id="253096at2759"/>
<dbReference type="PROSITE" id="PS50006">
    <property type="entry name" value="FHA_DOMAIN"/>
    <property type="match status" value="1"/>
</dbReference>
<gene>
    <name evidence="3" type="ORF">TRSC58_03887</name>
</gene>
<dbReference type="Pfam" id="PF00498">
    <property type="entry name" value="FHA"/>
    <property type="match status" value="1"/>
</dbReference>
<evidence type="ECO:0000259" key="2">
    <source>
        <dbReference type="PROSITE" id="PS50006"/>
    </source>
</evidence>
<comment type="caution">
    <text evidence="3">The sequence shown here is derived from an EMBL/GenBank/DDBJ whole genome shotgun (WGS) entry which is preliminary data.</text>
</comment>
<keyword evidence="4" id="KW-1185">Reference proteome</keyword>
<reference evidence="3 4" key="1">
    <citation type="submission" date="2013-07" db="EMBL/GenBank/DDBJ databases">
        <authorList>
            <person name="Stoco P.H."/>
            <person name="Wagner G."/>
            <person name="Gerber A."/>
            <person name="Zaha A."/>
            <person name="Thompson C."/>
            <person name="Bartholomeu D.C."/>
            <person name="Luckemeyer D.D."/>
            <person name="Bahia D."/>
            <person name="Loreto E."/>
            <person name="Prestes E.B."/>
            <person name="Lima F.M."/>
            <person name="Rodrigues-Luiz G."/>
            <person name="Vallejo G.A."/>
            <person name="Filho J.F."/>
            <person name="Monteiro K.M."/>
            <person name="Tyler K.M."/>
            <person name="de Almeida L.G."/>
            <person name="Ortiz M.F."/>
            <person name="Siervo M.A."/>
            <person name="de Moraes M.H."/>
            <person name="Cunha O.L."/>
            <person name="Mendonca-Neto R."/>
            <person name="Silva R."/>
            <person name="Teixeira S.M."/>
            <person name="Murta S.M."/>
            <person name="Sincero T.C."/>
            <person name="Mendes T.A."/>
            <person name="Urmenyi T.P."/>
            <person name="Silva V.G."/>
            <person name="da Rocha W.D."/>
            <person name="Andersson B."/>
            <person name="Romanha A.J."/>
            <person name="Steindel M."/>
            <person name="de Vasconcelos A.T."/>
            <person name="Grisard E.C."/>
        </authorList>
    </citation>
    <scope>NUCLEOTIDE SEQUENCE [LARGE SCALE GENOMIC DNA]</scope>
    <source>
        <strain evidence="3 4">SC58</strain>
    </source>
</reference>
<dbReference type="AlphaFoldDB" id="A0A061J266"/>
<feature type="region of interest" description="Disordered" evidence="1">
    <location>
        <begin position="433"/>
        <end position="463"/>
    </location>
</feature>
<name>A0A061J266_TRYRA</name>
<sequence>MELVLLAGHNLKLLSELGGVSAVPRKFPGDPETWHAVKPDYVRHGSVNNYKRCRLTARFFCNADGTALYSENGVLSSNGGNAPVILLLPLGRDPVENSGVITFRQATEGPLLSRRHCVLQLSSSHVLRVSHDPHKWCAISVRDCCSLNGTFVNGRRLAAGASSLPVAFDPCDARSWKEPLLTLELGAGAKLAPGASLSERQLLLRLHVFARFIGERQDVGWVQRRLQGPCFFKLAAGNAAPGLSPNDHPVCRLSAASAPVNLTTEVLGKELCGSYLQSEEGLALPCGVCDAAAQRIVLLHAGSTDSSISGPHPSALPQGSELSGRQCLCSTFLIHHPGCGTSDNDAVESTLRSARVDSTTALPRYTTGHLVKRAEEKCTTNMKAYRAASLTNRRVRESLCDSSVGVGLAARDAGLKTPLGGIGGELGDCAPPRRASTHTGLMPHSLLASHDDGDNPSNPLKESLLDLPPVLVRASLVEPPEERCSVANSSRSVSLSAAAQCKEGNTTFFPTGAPAKVVNAPNSGMTAERDEVVGESEAIQHQLVVAPADVVQVLSWRSRSCSLPTSQDDIVIGLPRRGIVRVKVGEGDELAVGAGSLTMSASPPPRDLALGGGPAKRLARTTRKRVGKRRRVIDSKDTVKMFIADLLDDSGGASLHKRN</sequence>
<dbReference type="Gene3D" id="2.60.200.20">
    <property type="match status" value="1"/>
</dbReference>
<accession>A0A061J266</accession>
<proteinExistence type="predicted"/>
<dbReference type="InterPro" id="IPR000253">
    <property type="entry name" value="FHA_dom"/>
</dbReference>
<feature type="domain" description="FHA" evidence="2">
    <location>
        <begin position="88"/>
        <end position="157"/>
    </location>
</feature>
<dbReference type="InterPro" id="IPR008984">
    <property type="entry name" value="SMAD_FHA_dom_sf"/>
</dbReference>
<evidence type="ECO:0000256" key="1">
    <source>
        <dbReference type="SAM" id="MobiDB-lite"/>
    </source>
</evidence>
<organism evidence="3 4">
    <name type="scientific">Trypanosoma rangeli SC58</name>
    <dbReference type="NCBI Taxonomy" id="429131"/>
    <lineage>
        <taxon>Eukaryota</taxon>
        <taxon>Discoba</taxon>
        <taxon>Euglenozoa</taxon>
        <taxon>Kinetoplastea</taxon>
        <taxon>Metakinetoplastina</taxon>
        <taxon>Trypanosomatida</taxon>
        <taxon>Trypanosomatidae</taxon>
        <taxon>Trypanosoma</taxon>
        <taxon>Herpetosoma</taxon>
    </lineage>
</organism>
<dbReference type="SUPFAM" id="SSF49879">
    <property type="entry name" value="SMAD/FHA domain"/>
    <property type="match status" value="1"/>
</dbReference>
<dbReference type="VEuPathDB" id="TriTrypDB:TRSC58_03887"/>
<dbReference type="Proteomes" id="UP000031737">
    <property type="component" value="Unassembled WGS sequence"/>
</dbReference>
<protein>
    <recommendedName>
        <fullName evidence="2">FHA domain-containing protein</fullName>
    </recommendedName>
</protein>
<evidence type="ECO:0000313" key="3">
    <source>
        <dbReference type="EMBL" id="ESL08410.1"/>
    </source>
</evidence>
<evidence type="ECO:0000313" key="4">
    <source>
        <dbReference type="Proteomes" id="UP000031737"/>
    </source>
</evidence>
<dbReference type="EMBL" id="AUPL01003887">
    <property type="protein sequence ID" value="ESL08410.1"/>
    <property type="molecule type" value="Genomic_DNA"/>
</dbReference>